<dbReference type="InterPro" id="IPR051494">
    <property type="entry name" value="BSD_domain-containing"/>
</dbReference>
<feature type="compositionally biased region" description="Basic and acidic residues" evidence="1">
    <location>
        <begin position="223"/>
        <end position="240"/>
    </location>
</feature>
<dbReference type="SUPFAM" id="SSF140383">
    <property type="entry name" value="BSD domain-like"/>
    <property type="match status" value="1"/>
</dbReference>
<dbReference type="PANTHER" id="PTHR16019:SF5">
    <property type="entry name" value="BSD DOMAIN-CONTAINING PROTEIN 1"/>
    <property type="match status" value="1"/>
</dbReference>
<reference evidence="2" key="1">
    <citation type="submission" date="2022-07" db="EMBL/GenBank/DDBJ databases">
        <authorList>
            <person name="Trinca V."/>
            <person name="Uliana J.V.C."/>
            <person name="Torres T.T."/>
            <person name="Ward R.J."/>
            <person name="Monesi N."/>
        </authorList>
    </citation>
    <scope>NUCLEOTIDE SEQUENCE</scope>
    <source>
        <strain evidence="2">HSMRA1968</strain>
        <tissue evidence="2">Whole embryos</tissue>
    </source>
</reference>
<dbReference type="AlphaFoldDB" id="A0A9Q0S662"/>
<dbReference type="InterPro" id="IPR035925">
    <property type="entry name" value="BSD_dom_sf"/>
</dbReference>
<keyword evidence="3" id="KW-1185">Reference proteome</keyword>
<evidence type="ECO:0000313" key="3">
    <source>
        <dbReference type="Proteomes" id="UP001151699"/>
    </source>
</evidence>
<gene>
    <name evidence="2" type="primary">bsdc1-a</name>
    <name evidence="2" type="ORF">Bhyg_01857</name>
</gene>
<proteinExistence type="predicted"/>
<feature type="compositionally biased region" description="Basic and acidic residues" evidence="1">
    <location>
        <begin position="351"/>
        <end position="387"/>
    </location>
</feature>
<dbReference type="Proteomes" id="UP001151699">
    <property type="component" value="Chromosome A"/>
</dbReference>
<accession>A0A9Q0S662</accession>
<feature type="region of interest" description="Disordered" evidence="1">
    <location>
        <begin position="212"/>
        <end position="257"/>
    </location>
</feature>
<sequence>MAEGNEEATSWSWGSWINSAKTKSASVFEAVKQDLNELSAAVSNAGAAIGETLKLDEPESTANTVKKSLSSFFGQVTEALIPSLDDDDTEAVLITTDGTITLTGFQKHLAELQLNDETYLKPPEAQLLENYNRWIEVTEQDQFTQNRLAKHLASSEILNEKYLCFVPDQVPHMEFWKRYLFKRAILEDALANAEIAERKARAEVDSMKSVSPRKAASIIQTEQPKKVLSDHDLENTEEKPSTIVSGKEWPGDDFGNVEISEEEQARLLEEYEAEIQERELKKSLIVPLEEKLKLEEAERKEKSSAKQVNQQKKVPLKNQAQNKKEQVKQQAPDSTKKSTTQSKQSKTNKQSGDKVEKPTDKIKRSTNEDDSKDSDESWEKDFDLNEQ</sequence>
<evidence type="ECO:0000313" key="2">
    <source>
        <dbReference type="EMBL" id="KAJ6646644.1"/>
    </source>
</evidence>
<comment type="caution">
    <text evidence="2">The sequence shown here is derived from an EMBL/GenBank/DDBJ whole genome shotgun (WGS) entry which is preliminary data.</text>
</comment>
<dbReference type="Gene3D" id="1.10.3970.10">
    <property type="entry name" value="BSD domain"/>
    <property type="match status" value="1"/>
</dbReference>
<name>A0A9Q0S662_9DIPT</name>
<evidence type="ECO:0000256" key="1">
    <source>
        <dbReference type="SAM" id="MobiDB-lite"/>
    </source>
</evidence>
<dbReference type="EMBL" id="WJQU01000001">
    <property type="protein sequence ID" value="KAJ6646644.1"/>
    <property type="molecule type" value="Genomic_DNA"/>
</dbReference>
<feature type="region of interest" description="Disordered" evidence="1">
    <location>
        <begin position="296"/>
        <end position="387"/>
    </location>
</feature>
<dbReference type="PANTHER" id="PTHR16019">
    <property type="entry name" value="SYNAPSE-ASSOCIATED PROTEIN"/>
    <property type="match status" value="1"/>
</dbReference>
<dbReference type="GO" id="GO:0005737">
    <property type="term" value="C:cytoplasm"/>
    <property type="evidence" value="ECO:0007669"/>
    <property type="project" value="TreeGrafter"/>
</dbReference>
<organism evidence="2 3">
    <name type="scientific">Pseudolycoriella hygida</name>
    <dbReference type="NCBI Taxonomy" id="35572"/>
    <lineage>
        <taxon>Eukaryota</taxon>
        <taxon>Metazoa</taxon>
        <taxon>Ecdysozoa</taxon>
        <taxon>Arthropoda</taxon>
        <taxon>Hexapoda</taxon>
        <taxon>Insecta</taxon>
        <taxon>Pterygota</taxon>
        <taxon>Neoptera</taxon>
        <taxon>Endopterygota</taxon>
        <taxon>Diptera</taxon>
        <taxon>Nematocera</taxon>
        <taxon>Sciaroidea</taxon>
        <taxon>Sciaridae</taxon>
        <taxon>Pseudolycoriella</taxon>
    </lineage>
</organism>
<feature type="compositionally biased region" description="Low complexity" evidence="1">
    <location>
        <begin position="337"/>
        <end position="350"/>
    </location>
</feature>
<protein>
    <submittedName>
        <fullName evidence="2">BSD domain-containing protein 1-A</fullName>
    </submittedName>
</protein>
<dbReference type="OrthoDB" id="73788at2759"/>